<dbReference type="InterPro" id="IPR036188">
    <property type="entry name" value="FAD/NAD-bd_sf"/>
</dbReference>
<keyword evidence="4" id="KW-0274">FAD</keyword>
<evidence type="ECO:0000256" key="2">
    <source>
        <dbReference type="ARBA" id="ARBA00010989"/>
    </source>
</evidence>
<evidence type="ECO:0000256" key="3">
    <source>
        <dbReference type="ARBA" id="ARBA00022630"/>
    </source>
</evidence>
<reference evidence="7 8" key="1">
    <citation type="journal article" date="2018" name="IMA Fungus">
        <title>IMA Genome-F 10: Nine draft genome sequences of Claviceps purpurea s.lat., including C. arundinis, C. humidiphila, and C. cf. spartinae, pseudomolecules for the pitch canker pathogen Fusarium circinatum, draft genome of Davidsoniella eucalypti, Grosmannia galeiformis, Quambalaria eucalypti, and Teratosphaeria destructans.</title>
        <authorList>
            <person name="Wingfield B.D."/>
            <person name="Liu M."/>
            <person name="Nguyen H.D."/>
            <person name="Lane F.A."/>
            <person name="Morgan S.W."/>
            <person name="De Vos L."/>
            <person name="Wilken P.M."/>
            <person name="Duong T.A."/>
            <person name="Aylward J."/>
            <person name="Coetzee M.P."/>
            <person name="Dadej K."/>
            <person name="De Beer Z.W."/>
            <person name="Findlay W."/>
            <person name="Havenga M."/>
            <person name="Kolarik M."/>
            <person name="Menzies J.G."/>
            <person name="Naidoo K."/>
            <person name="Pochopski O."/>
            <person name="Shoukouhi P."/>
            <person name="Santana Q.C."/>
            <person name="Seifert K.A."/>
            <person name="Soal N."/>
            <person name="Steenkamp E.T."/>
            <person name="Tatham C.T."/>
            <person name="van der Nest M.A."/>
            <person name="Wingfield M.J."/>
        </authorList>
    </citation>
    <scope>NUCLEOTIDE SEQUENCE [LARGE SCALE GENOMIC DNA]</scope>
    <source>
        <strain evidence="7">CMW44962</strain>
    </source>
</reference>
<dbReference type="GO" id="GO:0008115">
    <property type="term" value="F:sarcosine oxidase activity"/>
    <property type="evidence" value="ECO:0007669"/>
    <property type="project" value="TreeGrafter"/>
</dbReference>
<dbReference type="Proteomes" id="UP001138500">
    <property type="component" value="Unassembled WGS sequence"/>
</dbReference>
<dbReference type="InterPro" id="IPR045170">
    <property type="entry name" value="MTOX"/>
</dbReference>
<keyword evidence="8" id="KW-1185">Reference proteome</keyword>
<keyword evidence="5" id="KW-0560">Oxidoreductase</keyword>
<dbReference type="Gene3D" id="3.50.50.60">
    <property type="entry name" value="FAD/NAD(P)-binding domain"/>
    <property type="match status" value="1"/>
</dbReference>
<comment type="cofactor">
    <cofactor evidence="1">
        <name>FAD</name>
        <dbReference type="ChEBI" id="CHEBI:57692"/>
    </cofactor>
</comment>
<accession>A0A9W7SZS9</accession>
<name>A0A9W7SZS9_9PEZI</name>
<reference evidence="7 8" key="2">
    <citation type="journal article" date="2021" name="Curr. Genet.">
        <title>Genetic response to nitrogen starvation in the aggressive Eucalyptus foliar pathogen Teratosphaeria destructans.</title>
        <authorList>
            <person name="Havenga M."/>
            <person name="Wingfield B.D."/>
            <person name="Wingfield M.J."/>
            <person name="Dreyer L.L."/>
            <person name="Roets F."/>
            <person name="Aylward J."/>
        </authorList>
    </citation>
    <scope>NUCLEOTIDE SEQUENCE [LARGE SCALE GENOMIC DNA]</scope>
    <source>
        <strain evidence="7">CMW44962</strain>
    </source>
</reference>
<organism evidence="7 8">
    <name type="scientific">Teratosphaeria destructans</name>
    <dbReference type="NCBI Taxonomy" id="418781"/>
    <lineage>
        <taxon>Eukaryota</taxon>
        <taxon>Fungi</taxon>
        <taxon>Dikarya</taxon>
        <taxon>Ascomycota</taxon>
        <taxon>Pezizomycotina</taxon>
        <taxon>Dothideomycetes</taxon>
        <taxon>Dothideomycetidae</taxon>
        <taxon>Mycosphaerellales</taxon>
        <taxon>Teratosphaeriaceae</taxon>
        <taxon>Teratosphaeria</taxon>
    </lineage>
</organism>
<evidence type="ECO:0000256" key="1">
    <source>
        <dbReference type="ARBA" id="ARBA00001974"/>
    </source>
</evidence>
<evidence type="ECO:0000256" key="5">
    <source>
        <dbReference type="ARBA" id="ARBA00023002"/>
    </source>
</evidence>
<evidence type="ECO:0000256" key="4">
    <source>
        <dbReference type="ARBA" id="ARBA00022827"/>
    </source>
</evidence>
<proteinExistence type="inferred from homology"/>
<dbReference type="GO" id="GO:0050660">
    <property type="term" value="F:flavin adenine dinucleotide binding"/>
    <property type="evidence" value="ECO:0007669"/>
    <property type="project" value="InterPro"/>
</dbReference>
<comment type="similarity">
    <text evidence="2">Belongs to the MSOX/MTOX family.</text>
</comment>
<keyword evidence="3" id="KW-0285">Flavoprotein</keyword>
<dbReference type="AlphaFoldDB" id="A0A9W7SZS9"/>
<comment type="caution">
    <text evidence="7">The sequence shown here is derived from an EMBL/GenBank/DDBJ whole genome shotgun (WGS) entry which is preliminary data.</text>
</comment>
<sequence>MTSKQVPSSVLIIGSGVFGLGTAHELAQRAEFKDTKITLLERLDFPAPDAASIDSSRIVRADYADAPYAALMSDAHKHWRGQFGADGRYTEAGLCLVTDQETSGGNAGDAEHAHNFIENAMKNVKALGLREGRRDEGGQVEPLRSPEDVSRVLTMTGDCGKSGYVNWTSGWAHAENGMRYIRRLAEETGRIDFKTAEVKRLRFGSGRVESVELVKGQQMTADLIILAAGAWTPKFIDLRGIASASGQAVAYIDITPEEQARLAKNPTLINEDNGMFIIQPKLPGILKVARHGYGYANPVTIPHPERPGETITVSLPRTKQDDPTLNIPYEADKECRTYLARTNPELADRPWTQTRICWYCDTPSGDYLVDYHPTYSNLFVATGGSGHAYKFLPVIGERIVDVLLGQARDELGRQLSRKWRWPVQRQREDHVWTNDWRGGKKGMVLDEELARGQARAVGSVEESVKAKL</sequence>
<dbReference type="GO" id="GO:0050031">
    <property type="term" value="F:L-pipecolate oxidase activity"/>
    <property type="evidence" value="ECO:0007669"/>
    <property type="project" value="TreeGrafter"/>
</dbReference>
<dbReference type="SUPFAM" id="SSF51905">
    <property type="entry name" value="FAD/NAD(P)-binding domain"/>
    <property type="match status" value="1"/>
</dbReference>
<dbReference type="EMBL" id="RIBY02000224">
    <property type="protein sequence ID" value="KAH9844842.1"/>
    <property type="molecule type" value="Genomic_DNA"/>
</dbReference>
<dbReference type="PANTHER" id="PTHR10961:SF46">
    <property type="entry name" value="PEROXISOMAL SARCOSINE OXIDASE"/>
    <property type="match status" value="1"/>
</dbReference>
<dbReference type="OrthoDB" id="2219495at2759"/>
<dbReference type="Pfam" id="PF01266">
    <property type="entry name" value="DAO"/>
    <property type="match status" value="1"/>
</dbReference>
<dbReference type="PANTHER" id="PTHR10961">
    <property type="entry name" value="PEROXISOMAL SARCOSINE OXIDASE"/>
    <property type="match status" value="1"/>
</dbReference>
<gene>
    <name evidence="7" type="ORF">Tdes44962_MAKER01389</name>
</gene>
<dbReference type="InterPro" id="IPR006076">
    <property type="entry name" value="FAD-dep_OxRdtase"/>
</dbReference>
<dbReference type="Gene3D" id="3.30.9.10">
    <property type="entry name" value="D-Amino Acid Oxidase, subunit A, domain 2"/>
    <property type="match status" value="1"/>
</dbReference>
<evidence type="ECO:0000313" key="8">
    <source>
        <dbReference type="Proteomes" id="UP001138500"/>
    </source>
</evidence>
<evidence type="ECO:0000259" key="6">
    <source>
        <dbReference type="Pfam" id="PF01266"/>
    </source>
</evidence>
<feature type="domain" description="FAD dependent oxidoreductase" evidence="6">
    <location>
        <begin position="10"/>
        <end position="401"/>
    </location>
</feature>
<protein>
    <submittedName>
        <fullName evidence="7">Glucose inhibited division protein A</fullName>
    </submittedName>
</protein>
<dbReference type="GO" id="GO:0004657">
    <property type="term" value="F:proline dehydrogenase activity"/>
    <property type="evidence" value="ECO:0007669"/>
    <property type="project" value="TreeGrafter"/>
</dbReference>
<evidence type="ECO:0000313" key="7">
    <source>
        <dbReference type="EMBL" id="KAH9844842.1"/>
    </source>
</evidence>